<reference evidence="1 4" key="2">
    <citation type="submission" date="2019-02" db="EMBL/GenBank/DDBJ databases">
        <title>Complete genome sequence of Desulfobacter hydrogenophilus AcRS1.</title>
        <authorList>
            <person name="Marietou A."/>
            <person name="Lund M.B."/>
            <person name="Marshall I.P.G."/>
            <person name="Schreiber L."/>
            <person name="Jorgensen B."/>
        </authorList>
    </citation>
    <scope>NUCLEOTIDE SEQUENCE [LARGE SCALE GENOMIC DNA]</scope>
    <source>
        <strain evidence="1 4">AcRS1</strain>
    </source>
</reference>
<proteinExistence type="predicted"/>
<dbReference type="EMBL" id="QLNI01000086">
    <property type="protein sequence ID" value="RAL99877.1"/>
    <property type="molecule type" value="Genomic_DNA"/>
</dbReference>
<organism evidence="2 3">
    <name type="scientific">Desulfobacter hydrogenophilus</name>
    <dbReference type="NCBI Taxonomy" id="2291"/>
    <lineage>
        <taxon>Bacteria</taxon>
        <taxon>Pseudomonadati</taxon>
        <taxon>Thermodesulfobacteriota</taxon>
        <taxon>Desulfobacteria</taxon>
        <taxon>Desulfobacterales</taxon>
        <taxon>Desulfobacteraceae</taxon>
        <taxon>Desulfobacter</taxon>
    </lineage>
</organism>
<dbReference type="Gene3D" id="3.30.2310.20">
    <property type="entry name" value="RelE-like"/>
    <property type="match status" value="1"/>
</dbReference>
<dbReference type="RefSeq" id="WP_111960705.1">
    <property type="nucleotide sequence ID" value="NZ_CP036313.1"/>
</dbReference>
<keyword evidence="4" id="KW-1185">Reference proteome</keyword>
<accession>A0A328F5Y2</accession>
<evidence type="ECO:0000313" key="3">
    <source>
        <dbReference type="Proteomes" id="UP000248798"/>
    </source>
</evidence>
<gene>
    <name evidence="2" type="ORF">DO021_22065</name>
    <name evidence="1" type="ORF">EYB58_00325</name>
</gene>
<dbReference type="AlphaFoldDB" id="A0A328F5Y2"/>
<evidence type="ECO:0000313" key="4">
    <source>
        <dbReference type="Proteomes" id="UP000293902"/>
    </source>
</evidence>
<dbReference type="SUPFAM" id="SSF143011">
    <property type="entry name" value="RelE-like"/>
    <property type="match status" value="1"/>
</dbReference>
<protein>
    <recommendedName>
        <fullName evidence="5">Plasmid maintenance system killer protein</fullName>
    </recommendedName>
</protein>
<dbReference type="Pfam" id="PF05015">
    <property type="entry name" value="HigB-like_toxin"/>
    <property type="match status" value="1"/>
</dbReference>
<sequence length="41" mass="5014">MDHRVKGNRQGLWAIDVNKNWRIVFEFKDGNAYIVDYEDYH</sequence>
<evidence type="ECO:0000313" key="1">
    <source>
        <dbReference type="EMBL" id="QBH15472.1"/>
    </source>
</evidence>
<evidence type="ECO:0000313" key="2">
    <source>
        <dbReference type="EMBL" id="RAL99877.1"/>
    </source>
</evidence>
<dbReference type="EMBL" id="CP036313">
    <property type="protein sequence ID" value="QBH15472.1"/>
    <property type="molecule type" value="Genomic_DNA"/>
</dbReference>
<name>A0A328F5Y2_9BACT</name>
<dbReference type="InterPro" id="IPR007711">
    <property type="entry name" value="HigB-1"/>
</dbReference>
<dbReference type="OrthoDB" id="9801102at2"/>
<evidence type="ECO:0008006" key="5">
    <source>
        <dbReference type="Google" id="ProtNLM"/>
    </source>
</evidence>
<dbReference type="Proteomes" id="UP000293902">
    <property type="component" value="Chromosome"/>
</dbReference>
<reference evidence="2 3" key="1">
    <citation type="submission" date="2018-06" db="EMBL/GenBank/DDBJ databases">
        <title>Complete Genome Sequence of Desulfobacter hydrogenophilus (DSM3380).</title>
        <authorList>
            <person name="Marietou A."/>
            <person name="Schreiber L."/>
            <person name="Marshall I."/>
            <person name="Jorgensen B."/>
        </authorList>
    </citation>
    <scope>NUCLEOTIDE SEQUENCE [LARGE SCALE GENOMIC DNA]</scope>
    <source>
        <strain evidence="2 3">DSM 3380</strain>
    </source>
</reference>
<dbReference type="Proteomes" id="UP000248798">
    <property type="component" value="Unassembled WGS sequence"/>
</dbReference>
<dbReference type="InterPro" id="IPR035093">
    <property type="entry name" value="RelE/ParE_toxin_dom_sf"/>
</dbReference>